<evidence type="ECO:0008006" key="3">
    <source>
        <dbReference type="Google" id="ProtNLM"/>
    </source>
</evidence>
<dbReference type="Pfam" id="PF16850">
    <property type="entry name" value="Inhibitor_I66"/>
    <property type="match status" value="1"/>
</dbReference>
<keyword evidence="2" id="KW-1185">Reference proteome</keyword>
<comment type="caution">
    <text evidence="1">The sequence shown here is derived from an EMBL/GenBank/DDBJ whole genome shotgun (WGS) entry which is preliminary data.</text>
</comment>
<evidence type="ECO:0000313" key="2">
    <source>
        <dbReference type="Proteomes" id="UP001383192"/>
    </source>
</evidence>
<sequence>MSLESGLYIIRNIDKAVGRKQAEDRSLLPKRVVVLPPSVEDPKWEIQKEDSNRYILKVQGAPTANIDRLVFALLQDEESAEKWRIEAVPQHGENRYIITTQDQNEGWVAPEETDDQVKCQPLVATKSLPPQYLPTEVFEIVRAE</sequence>
<dbReference type="CDD" id="cd23428">
    <property type="entry name" value="beta-trefoil_Ricin_SPI"/>
    <property type="match status" value="1"/>
</dbReference>
<protein>
    <recommendedName>
        <fullName evidence="3">Serine protease inhibitor</fullName>
    </recommendedName>
</protein>
<dbReference type="GO" id="GO:0004867">
    <property type="term" value="F:serine-type endopeptidase inhibitor activity"/>
    <property type="evidence" value="ECO:0007669"/>
    <property type="project" value="InterPro"/>
</dbReference>
<accession>A0AAW0D8B3</accession>
<reference evidence="1 2" key="1">
    <citation type="submission" date="2024-01" db="EMBL/GenBank/DDBJ databases">
        <title>A draft genome for a cacao thread blight-causing isolate of Paramarasmius palmivorus.</title>
        <authorList>
            <person name="Baruah I.K."/>
            <person name="Bukari Y."/>
            <person name="Amoako-Attah I."/>
            <person name="Meinhardt L.W."/>
            <person name="Bailey B.A."/>
            <person name="Cohen S.P."/>
        </authorList>
    </citation>
    <scope>NUCLEOTIDE SEQUENCE [LARGE SCALE GENOMIC DNA]</scope>
    <source>
        <strain evidence="1 2">GH-12</strain>
    </source>
</reference>
<dbReference type="InterPro" id="IPR031755">
    <property type="entry name" value="Inhibitor_I66"/>
</dbReference>
<evidence type="ECO:0000313" key="1">
    <source>
        <dbReference type="EMBL" id="KAK7047233.1"/>
    </source>
</evidence>
<proteinExistence type="predicted"/>
<organism evidence="1 2">
    <name type="scientific">Paramarasmius palmivorus</name>
    <dbReference type="NCBI Taxonomy" id="297713"/>
    <lineage>
        <taxon>Eukaryota</taxon>
        <taxon>Fungi</taxon>
        <taxon>Dikarya</taxon>
        <taxon>Basidiomycota</taxon>
        <taxon>Agaricomycotina</taxon>
        <taxon>Agaricomycetes</taxon>
        <taxon>Agaricomycetidae</taxon>
        <taxon>Agaricales</taxon>
        <taxon>Marasmiineae</taxon>
        <taxon>Marasmiaceae</taxon>
        <taxon>Paramarasmius</taxon>
    </lineage>
</organism>
<dbReference type="Proteomes" id="UP001383192">
    <property type="component" value="Unassembled WGS sequence"/>
</dbReference>
<name>A0AAW0D8B3_9AGAR</name>
<dbReference type="AlphaFoldDB" id="A0AAW0D8B3"/>
<gene>
    <name evidence="1" type="ORF">VNI00_006899</name>
</gene>
<dbReference type="Gene3D" id="2.80.10.50">
    <property type="match status" value="1"/>
</dbReference>
<dbReference type="EMBL" id="JAYKXP010000021">
    <property type="protein sequence ID" value="KAK7047233.1"/>
    <property type="molecule type" value="Genomic_DNA"/>
</dbReference>